<dbReference type="Gene3D" id="1.20.120.520">
    <property type="entry name" value="nmb1532 protein domain like"/>
    <property type="match status" value="1"/>
</dbReference>
<keyword evidence="7" id="KW-1185">Reference proteome</keyword>
<dbReference type="PANTHER" id="PTHR36438">
    <property type="entry name" value="IRON-SULFUR CLUSTER REPAIR PROTEIN YTFE"/>
    <property type="match status" value="1"/>
</dbReference>
<organism evidence="6 7">
    <name type="scientific">Rhodothermus marinus (strain ATCC 43812 / DSM 4252 / R-10)</name>
    <name type="common">Rhodothermus obamensis</name>
    <dbReference type="NCBI Taxonomy" id="518766"/>
    <lineage>
        <taxon>Bacteria</taxon>
        <taxon>Pseudomonadati</taxon>
        <taxon>Rhodothermota</taxon>
        <taxon>Rhodothermia</taxon>
        <taxon>Rhodothermales</taxon>
        <taxon>Rhodothermaceae</taxon>
        <taxon>Rhodothermus</taxon>
    </lineage>
</organism>
<protein>
    <recommendedName>
        <fullName evidence="5">Hemerythrin-like domain-containing protein</fullName>
    </recommendedName>
</protein>
<feature type="domain" description="Hemerythrin-like" evidence="5">
    <location>
        <begin position="81"/>
        <end position="227"/>
    </location>
</feature>
<keyword evidence="3" id="KW-0479">Metal-binding</keyword>
<dbReference type="Pfam" id="PF01814">
    <property type="entry name" value="Hemerythrin"/>
    <property type="match status" value="1"/>
</dbReference>
<dbReference type="Proteomes" id="UP000002221">
    <property type="component" value="Chromosome"/>
</dbReference>
<dbReference type="eggNOG" id="COG2846">
    <property type="taxonomic scope" value="Bacteria"/>
</dbReference>
<dbReference type="EMBL" id="CP001807">
    <property type="protein sequence ID" value="ACY49172.1"/>
    <property type="molecule type" value="Genomic_DNA"/>
</dbReference>
<sequence>MSELLSKTLGELVAADERRAALFDRLGLDYCCGGSRTLEAACRERGLDPATVAAVLDALEATEAADEPAVDWRTRSLADLIDHIVATHHAYLRRELPRLSALIDRVAQVHGHQSPWLHEARAVFGRLKLELEAHMRSEEEAIFPLIRALEEGSADAAAELEPLLAQAEQEHDAAGEALHRLRALSDNYRPPEWACSSFRALLEGLQALEADMHRHVHRENNVLFPRARRLLQTGIAAS</sequence>
<evidence type="ECO:0000313" key="6">
    <source>
        <dbReference type="EMBL" id="ACY49172.1"/>
    </source>
</evidence>
<evidence type="ECO:0000256" key="4">
    <source>
        <dbReference type="ARBA" id="ARBA00023004"/>
    </source>
</evidence>
<dbReference type="InterPro" id="IPR012312">
    <property type="entry name" value="Hemerythrin-like"/>
</dbReference>
<dbReference type="KEGG" id="rmr:Rmar_2293"/>
<evidence type="ECO:0000256" key="2">
    <source>
        <dbReference type="ARBA" id="ARBA00022490"/>
    </source>
</evidence>
<proteinExistence type="predicted"/>
<dbReference type="InterPro" id="IPR019903">
    <property type="entry name" value="RIC_family"/>
</dbReference>
<dbReference type="RefSeq" id="WP_012844782.1">
    <property type="nucleotide sequence ID" value="NC_013501.1"/>
</dbReference>
<dbReference type="AlphaFoldDB" id="D0MEE4"/>
<dbReference type="GO" id="GO:0046872">
    <property type="term" value="F:metal ion binding"/>
    <property type="evidence" value="ECO:0007669"/>
    <property type="project" value="UniProtKB-KW"/>
</dbReference>
<comment type="subcellular location">
    <subcellularLocation>
        <location evidence="1">Cytoplasm</location>
    </subcellularLocation>
</comment>
<evidence type="ECO:0000259" key="5">
    <source>
        <dbReference type="Pfam" id="PF01814"/>
    </source>
</evidence>
<dbReference type="NCBIfam" id="TIGR03652">
    <property type="entry name" value="FeS_repair_RIC"/>
    <property type="match status" value="1"/>
</dbReference>
<gene>
    <name evidence="6" type="ordered locus">Rmar_2293</name>
</gene>
<dbReference type="OrthoDB" id="9797132at2"/>
<keyword evidence="4" id="KW-0408">Iron</keyword>
<dbReference type="Pfam" id="PF04405">
    <property type="entry name" value="ScdA_N"/>
    <property type="match status" value="1"/>
</dbReference>
<evidence type="ECO:0000313" key="7">
    <source>
        <dbReference type="Proteomes" id="UP000002221"/>
    </source>
</evidence>
<accession>D0MEE4</accession>
<evidence type="ECO:0000256" key="1">
    <source>
        <dbReference type="ARBA" id="ARBA00004496"/>
    </source>
</evidence>
<dbReference type="PANTHER" id="PTHR36438:SF1">
    <property type="entry name" value="IRON-SULFUR CLUSTER REPAIR PROTEIN YTFE"/>
    <property type="match status" value="1"/>
</dbReference>
<keyword evidence="2" id="KW-0963">Cytoplasm</keyword>
<reference evidence="6 7" key="1">
    <citation type="journal article" date="2009" name="Stand. Genomic Sci.">
        <title>Complete genome sequence of Rhodothermus marinus type strain (R-10).</title>
        <authorList>
            <person name="Nolan M."/>
            <person name="Tindall B.J."/>
            <person name="Pomrenke H."/>
            <person name="Lapidus A."/>
            <person name="Copeland A."/>
            <person name="Glavina Del Rio T."/>
            <person name="Lucas S."/>
            <person name="Chen F."/>
            <person name="Tice H."/>
            <person name="Cheng J.F."/>
            <person name="Saunders E."/>
            <person name="Han C."/>
            <person name="Bruce D."/>
            <person name="Goodwin L."/>
            <person name="Chain P."/>
            <person name="Pitluck S."/>
            <person name="Ovchinikova G."/>
            <person name="Pati A."/>
            <person name="Ivanova N."/>
            <person name="Mavromatis K."/>
            <person name="Chen A."/>
            <person name="Palaniappan K."/>
            <person name="Land M."/>
            <person name="Hauser L."/>
            <person name="Chang Y.J."/>
            <person name="Jeffries C.D."/>
            <person name="Brettin T."/>
            <person name="Goker M."/>
            <person name="Bristow J."/>
            <person name="Eisen J.A."/>
            <person name="Markowitz V."/>
            <person name="Hugenholtz P."/>
            <person name="Kyrpides N.C."/>
            <person name="Klenk H.P."/>
            <person name="Detter J.C."/>
        </authorList>
    </citation>
    <scope>NUCLEOTIDE SEQUENCE [LARGE SCALE GENOMIC DNA]</scope>
    <source>
        <strain evidence="7">ATCC 43812 / DSM 4252 / R-10</strain>
    </source>
</reference>
<dbReference type="STRING" id="518766.Rmar_2293"/>
<dbReference type="HOGENOM" id="CLU_076075_0_1_10"/>
<evidence type="ECO:0000256" key="3">
    <source>
        <dbReference type="ARBA" id="ARBA00022723"/>
    </source>
</evidence>
<dbReference type="GO" id="GO:0005737">
    <property type="term" value="C:cytoplasm"/>
    <property type="evidence" value="ECO:0007669"/>
    <property type="project" value="UniProtKB-SubCell"/>
</dbReference>
<name>D0MEE4_RHOM4</name>